<reference evidence="8" key="2">
    <citation type="submission" date="2021-01" db="UniProtKB">
        <authorList>
            <consortium name="EnsemblPlants"/>
        </authorList>
    </citation>
    <scope>IDENTIFICATION</scope>
</reference>
<dbReference type="GO" id="GO:0016020">
    <property type="term" value="C:membrane"/>
    <property type="evidence" value="ECO:0007669"/>
    <property type="project" value="UniProtKB-SubCell"/>
</dbReference>
<dbReference type="EnsemblPlants" id="QL08p058887:mrna">
    <property type="protein sequence ID" value="QL08p058887:mrna"/>
    <property type="gene ID" value="QL08p058887"/>
</dbReference>
<feature type="domain" description="EamA" evidence="7">
    <location>
        <begin position="186"/>
        <end position="325"/>
    </location>
</feature>
<comment type="similarity">
    <text evidence="2 6">Belongs to the drug/metabolite transporter (DMT) superfamily. Plant drug/metabolite exporter (P-DME) (TC 2.A.7.4) family.</text>
</comment>
<dbReference type="KEGG" id="qlo:115957143"/>
<evidence type="ECO:0000256" key="2">
    <source>
        <dbReference type="ARBA" id="ARBA00007635"/>
    </source>
</evidence>
<evidence type="ECO:0000256" key="3">
    <source>
        <dbReference type="ARBA" id="ARBA00022692"/>
    </source>
</evidence>
<reference evidence="8 9" key="1">
    <citation type="journal article" date="2016" name="G3 (Bethesda)">
        <title>First Draft Assembly and Annotation of the Genome of a California Endemic Oak Quercus lobata Nee (Fagaceae).</title>
        <authorList>
            <person name="Sork V.L."/>
            <person name="Fitz-Gibbon S.T."/>
            <person name="Puiu D."/>
            <person name="Crepeau M."/>
            <person name="Gugger P.F."/>
            <person name="Sherman R."/>
            <person name="Stevens K."/>
            <person name="Langley C.H."/>
            <person name="Pellegrini M."/>
            <person name="Salzberg S.L."/>
        </authorList>
    </citation>
    <scope>NUCLEOTIDE SEQUENCE [LARGE SCALE GENOMIC DNA]</scope>
    <source>
        <strain evidence="8 9">cv. SW786</strain>
    </source>
</reference>
<feature type="transmembrane region" description="Helical" evidence="6">
    <location>
        <begin position="281"/>
        <end position="301"/>
    </location>
</feature>
<dbReference type="GO" id="GO:0022857">
    <property type="term" value="F:transmembrane transporter activity"/>
    <property type="evidence" value="ECO:0007669"/>
    <property type="project" value="InterPro"/>
</dbReference>
<dbReference type="GeneID" id="115957143"/>
<dbReference type="AlphaFoldDB" id="A0A7N2MFI9"/>
<sequence>MSMEARTQLYKKVKPFVAIILVQLGHAGMSIIAKLALNKGMNPRVFIAYRYAVATMVIAPFAIFYDRKKRAKLTYSVFAKIMLLALLGPVAYQNLYYEGVKLTSATYSRALFNVVPVFTFAMAWILRLEKVNIRRRGSQAKVLGTIVTIGGAMLMTLVKGPSWNLPCTYGHCHQESASAANKQDVKGALMMLAGFFCQSGYIILQAITLESYPTELSLAALISLMGTLESTIVAFAMEWRNLTAWSMRFDIKLIAVVYAGIVTTAFSIYIYGMVIKEKGPVFVTAFSPLSTILVAIMGSFILVETMFLGSVIGAIVIIVGLYMFLWGKNQDQKSGAERVVVPTAQNTATADERMTTSNQEFMAINMTSTKSTDGTA</sequence>
<dbReference type="OrthoDB" id="1728340at2759"/>
<feature type="transmembrane region" description="Helical" evidence="6">
    <location>
        <begin position="187"/>
        <end position="204"/>
    </location>
</feature>
<dbReference type="OMA" id="KANDEDQ"/>
<dbReference type="SUPFAM" id="SSF103481">
    <property type="entry name" value="Multidrug resistance efflux transporter EmrE"/>
    <property type="match status" value="2"/>
</dbReference>
<evidence type="ECO:0000256" key="6">
    <source>
        <dbReference type="RuleBase" id="RU363077"/>
    </source>
</evidence>
<keyword evidence="5 6" id="KW-0472">Membrane</keyword>
<dbReference type="InterPro" id="IPR037185">
    <property type="entry name" value="EmrE-like"/>
</dbReference>
<feature type="transmembrane region" description="Helical" evidence="6">
    <location>
        <begin position="307"/>
        <end position="325"/>
    </location>
</feature>
<keyword evidence="4 6" id="KW-1133">Transmembrane helix</keyword>
<feature type="transmembrane region" description="Helical" evidence="6">
    <location>
        <begin position="140"/>
        <end position="158"/>
    </location>
</feature>
<feature type="transmembrane region" description="Helical" evidence="6">
    <location>
        <begin position="251"/>
        <end position="274"/>
    </location>
</feature>
<dbReference type="InterPro" id="IPR030184">
    <property type="entry name" value="WAT1-related"/>
</dbReference>
<dbReference type="EMBL" id="LRBV02000008">
    <property type="status" value="NOT_ANNOTATED_CDS"/>
    <property type="molecule type" value="Genomic_DNA"/>
</dbReference>
<gene>
    <name evidence="8" type="primary">LOC115957143</name>
</gene>
<organism evidence="8 9">
    <name type="scientific">Quercus lobata</name>
    <name type="common">Valley oak</name>
    <dbReference type="NCBI Taxonomy" id="97700"/>
    <lineage>
        <taxon>Eukaryota</taxon>
        <taxon>Viridiplantae</taxon>
        <taxon>Streptophyta</taxon>
        <taxon>Embryophyta</taxon>
        <taxon>Tracheophyta</taxon>
        <taxon>Spermatophyta</taxon>
        <taxon>Magnoliopsida</taxon>
        <taxon>eudicotyledons</taxon>
        <taxon>Gunneridae</taxon>
        <taxon>Pentapetalae</taxon>
        <taxon>rosids</taxon>
        <taxon>fabids</taxon>
        <taxon>Fagales</taxon>
        <taxon>Fagaceae</taxon>
        <taxon>Quercus</taxon>
    </lineage>
</organism>
<evidence type="ECO:0000259" key="7">
    <source>
        <dbReference type="Pfam" id="PF00892"/>
    </source>
</evidence>
<accession>A0A7N2MFI9</accession>
<dbReference type="RefSeq" id="XP_030931227.1">
    <property type="nucleotide sequence ID" value="XM_031075367.1"/>
</dbReference>
<evidence type="ECO:0000313" key="8">
    <source>
        <dbReference type="EnsemblPlants" id="QL08p058887:mrna"/>
    </source>
</evidence>
<dbReference type="Proteomes" id="UP000594261">
    <property type="component" value="Chromosome 8"/>
</dbReference>
<evidence type="ECO:0000256" key="5">
    <source>
        <dbReference type="ARBA" id="ARBA00023136"/>
    </source>
</evidence>
<feature type="transmembrane region" description="Helical" evidence="6">
    <location>
        <begin position="48"/>
        <end position="65"/>
    </location>
</feature>
<dbReference type="InterPro" id="IPR000620">
    <property type="entry name" value="EamA_dom"/>
</dbReference>
<feature type="transmembrane region" description="Helical" evidence="6">
    <location>
        <begin position="77"/>
        <end position="95"/>
    </location>
</feature>
<comment type="subcellular location">
    <subcellularLocation>
        <location evidence="1 6">Membrane</location>
        <topology evidence="1 6">Multi-pass membrane protein</topology>
    </subcellularLocation>
</comment>
<keyword evidence="3 6" id="KW-0812">Transmembrane</keyword>
<evidence type="ECO:0000256" key="4">
    <source>
        <dbReference type="ARBA" id="ARBA00022989"/>
    </source>
</evidence>
<proteinExistence type="inferred from homology"/>
<dbReference type="PANTHER" id="PTHR31218">
    <property type="entry name" value="WAT1-RELATED PROTEIN"/>
    <property type="match status" value="1"/>
</dbReference>
<feature type="transmembrane region" description="Helical" evidence="6">
    <location>
        <begin position="216"/>
        <end position="239"/>
    </location>
</feature>
<dbReference type="Pfam" id="PF00892">
    <property type="entry name" value="EamA"/>
    <property type="match status" value="2"/>
</dbReference>
<evidence type="ECO:0000313" key="9">
    <source>
        <dbReference type="Proteomes" id="UP000594261"/>
    </source>
</evidence>
<feature type="transmembrane region" description="Helical" evidence="6">
    <location>
        <begin position="107"/>
        <end position="128"/>
    </location>
</feature>
<feature type="domain" description="EamA" evidence="7">
    <location>
        <begin position="17"/>
        <end position="156"/>
    </location>
</feature>
<feature type="transmembrane region" description="Helical" evidence="6">
    <location>
        <begin position="16"/>
        <end position="36"/>
    </location>
</feature>
<dbReference type="InParanoid" id="A0A7N2MFI9"/>
<name>A0A7N2MFI9_QUELO</name>
<dbReference type="Gramene" id="QL08p058887:mrna">
    <property type="protein sequence ID" value="QL08p058887:mrna"/>
    <property type="gene ID" value="QL08p058887"/>
</dbReference>
<keyword evidence="9" id="KW-1185">Reference proteome</keyword>
<evidence type="ECO:0000256" key="1">
    <source>
        <dbReference type="ARBA" id="ARBA00004141"/>
    </source>
</evidence>
<protein>
    <recommendedName>
        <fullName evidence="6">WAT1-related protein</fullName>
    </recommendedName>
</protein>